<organism evidence="7 8">
    <name type="scientific">Ligilactobacillus salivarius</name>
    <dbReference type="NCBI Taxonomy" id="1624"/>
    <lineage>
        <taxon>Bacteria</taxon>
        <taxon>Bacillati</taxon>
        <taxon>Bacillota</taxon>
        <taxon>Bacilli</taxon>
        <taxon>Lactobacillales</taxon>
        <taxon>Lactobacillaceae</taxon>
        <taxon>Ligilactobacillus</taxon>
    </lineage>
</organism>
<comment type="caution">
    <text evidence="7">The sequence shown here is derived from an EMBL/GenBank/DDBJ whole genome shotgun (WGS) entry which is preliminary data.</text>
</comment>
<evidence type="ECO:0000256" key="2">
    <source>
        <dbReference type="ARBA" id="ARBA00022692"/>
    </source>
</evidence>
<proteinExistence type="predicted"/>
<gene>
    <name evidence="7" type="ORF">GKC34_13950</name>
</gene>
<evidence type="ECO:0000256" key="1">
    <source>
        <dbReference type="ARBA" id="ARBA00004162"/>
    </source>
</evidence>
<evidence type="ECO:0000256" key="4">
    <source>
        <dbReference type="ARBA" id="ARBA00023054"/>
    </source>
</evidence>
<keyword evidence="6" id="KW-0717">Septation</keyword>
<comment type="subcellular location">
    <subcellularLocation>
        <location evidence="1">Cell membrane</location>
        <topology evidence="1">Single-pass membrane protein</topology>
    </subcellularLocation>
</comment>
<protein>
    <submittedName>
        <fullName evidence="7">Septation ring formation regulator EzrA</fullName>
    </submittedName>
</protein>
<dbReference type="AlphaFoldDB" id="A0A6A8LUC1"/>
<evidence type="ECO:0000256" key="6">
    <source>
        <dbReference type="ARBA" id="ARBA00023210"/>
    </source>
</evidence>
<evidence type="ECO:0000256" key="3">
    <source>
        <dbReference type="ARBA" id="ARBA00022989"/>
    </source>
</evidence>
<reference evidence="7 8" key="1">
    <citation type="submission" date="2019-11" db="EMBL/GenBank/DDBJ databases">
        <title>Draft Genome Sequence of Plant Growth-Promoting Rhizosphere-Associated Bacteria.</title>
        <authorList>
            <person name="Vasilyev I.Y."/>
            <person name="Radchenko V."/>
            <person name="Ilnitskaya E.V."/>
        </authorList>
    </citation>
    <scope>NUCLEOTIDE SEQUENCE [LARGE SCALE GENOMIC DNA]</scope>
    <source>
        <strain evidence="7 8">VRA_1sq_f</strain>
    </source>
</reference>
<dbReference type="Proteomes" id="UP000437575">
    <property type="component" value="Unassembled WGS sequence"/>
</dbReference>
<dbReference type="InterPro" id="IPR010379">
    <property type="entry name" value="EzrA"/>
</dbReference>
<keyword evidence="4" id="KW-0175">Coiled coil</keyword>
<accession>A0A6A8LUC1</accession>
<keyword evidence="5" id="KW-0472">Membrane</keyword>
<dbReference type="GO" id="GO:0000917">
    <property type="term" value="P:division septum assembly"/>
    <property type="evidence" value="ECO:0007669"/>
    <property type="project" value="UniProtKB-KW"/>
</dbReference>
<keyword evidence="6" id="KW-0132">Cell division</keyword>
<keyword evidence="3" id="KW-1133">Transmembrane helix</keyword>
<dbReference type="GO" id="GO:0005886">
    <property type="term" value="C:plasma membrane"/>
    <property type="evidence" value="ECO:0007669"/>
    <property type="project" value="UniProtKB-SubCell"/>
</dbReference>
<evidence type="ECO:0000313" key="8">
    <source>
        <dbReference type="Proteomes" id="UP000437575"/>
    </source>
</evidence>
<evidence type="ECO:0000313" key="7">
    <source>
        <dbReference type="EMBL" id="MSE06783.1"/>
    </source>
</evidence>
<feature type="non-terminal residue" evidence="7">
    <location>
        <position position="1"/>
    </location>
</feature>
<dbReference type="GO" id="GO:0005940">
    <property type="term" value="C:septin ring"/>
    <property type="evidence" value="ECO:0007669"/>
    <property type="project" value="InterPro"/>
</dbReference>
<keyword evidence="6" id="KW-0131">Cell cycle</keyword>
<dbReference type="EMBL" id="WKKZ01001341">
    <property type="protein sequence ID" value="MSE06783.1"/>
    <property type="molecule type" value="Genomic_DNA"/>
</dbReference>
<evidence type="ECO:0000256" key="5">
    <source>
        <dbReference type="ARBA" id="ARBA00023136"/>
    </source>
</evidence>
<sequence>SDLDILGEKTDELISSSILTEEILQYSNRYRNRYPDVAAAYNQAVQLFEKEYEYVKALDTISHAVDKVQEGASKKIMEEYSKNHPPMFSK</sequence>
<name>A0A6A8LUC1_9LACO</name>
<dbReference type="GO" id="GO:0000921">
    <property type="term" value="P:septin ring assembly"/>
    <property type="evidence" value="ECO:0007669"/>
    <property type="project" value="InterPro"/>
</dbReference>
<dbReference type="Pfam" id="PF06160">
    <property type="entry name" value="EzrA"/>
    <property type="match status" value="1"/>
</dbReference>
<keyword evidence="2" id="KW-0812">Transmembrane</keyword>